<dbReference type="SUPFAM" id="SSF52540">
    <property type="entry name" value="P-loop containing nucleoside triphosphate hydrolases"/>
    <property type="match status" value="1"/>
</dbReference>
<feature type="non-terminal residue" evidence="2">
    <location>
        <position position="346"/>
    </location>
</feature>
<sequence>MKQNAPKFKVLINELELIRNSRLRSLFGTKLHEMDLDQATLQSIINMLAHADDRVNQLEKLSLPEWVDIAKCQTWVSYAPLLKKYGTVGYFFVFLNSLGHSEGEHLRSIVDKVTEDGAVMIFEKLISRITYMVAYKELEFSNRTSEEITTLLKTASMIASSDLILNKESFSSLAQCGYAQRFGNIYLLVNESFQLAWMLQIMKLSVWNQVFPQNDRSLSDVVRLTVNPQDDEEHRTKRKIVMEDIQKVLGSTTIKDPHVAMLKSIDDVIYQKRKIHLRDTQKVAVLSAMKNQKNLLSQVNTGEGKSLIIVALAIMRIKTANDAETVDIITSSSVLAQRDAEHMRDI</sequence>
<keyword evidence="3" id="KW-1185">Reference proteome</keyword>
<dbReference type="InterPro" id="IPR000185">
    <property type="entry name" value="SecA"/>
</dbReference>
<dbReference type="EMBL" id="UYYB01028556">
    <property type="protein sequence ID" value="VDM73042.1"/>
    <property type="molecule type" value="Genomic_DNA"/>
</dbReference>
<evidence type="ECO:0000259" key="1">
    <source>
        <dbReference type="Pfam" id="PF07517"/>
    </source>
</evidence>
<evidence type="ECO:0000313" key="3">
    <source>
        <dbReference type="Proteomes" id="UP000270094"/>
    </source>
</evidence>
<dbReference type="GO" id="GO:0017038">
    <property type="term" value="P:protein import"/>
    <property type="evidence" value="ECO:0007669"/>
    <property type="project" value="InterPro"/>
</dbReference>
<name>A0A3P7L0V1_STRVU</name>
<dbReference type="GO" id="GO:0016020">
    <property type="term" value="C:membrane"/>
    <property type="evidence" value="ECO:0007669"/>
    <property type="project" value="InterPro"/>
</dbReference>
<dbReference type="Gene3D" id="3.40.50.300">
    <property type="entry name" value="P-loop containing nucleotide triphosphate hydrolases"/>
    <property type="match status" value="1"/>
</dbReference>
<protein>
    <recommendedName>
        <fullName evidence="1">SecA DEAD-like N-terminal domain-containing protein</fullName>
    </recommendedName>
</protein>
<dbReference type="PANTHER" id="PTHR30612:SF0">
    <property type="entry name" value="CHLOROPLAST PROTEIN-TRANSPORTING ATPASE"/>
    <property type="match status" value="1"/>
</dbReference>
<dbReference type="InterPro" id="IPR027417">
    <property type="entry name" value="P-loop_NTPase"/>
</dbReference>
<dbReference type="GO" id="GO:0006605">
    <property type="term" value="P:protein targeting"/>
    <property type="evidence" value="ECO:0007669"/>
    <property type="project" value="InterPro"/>
</dbReference>
<dbReference type="Pfam" id="PF07517">
    <property type="entry name" value="SecA_DEAD"/>
    <property type="match status" value="1"/>
</dbReference>
<dbReference type="AlphaFoldDB" id="A0A3P7L0V1"/>
<dbReference type="GO" id="GO:0006886">
    <property type="term" value="P:intracellular protein transport"/>
    <property type="evidence" value="ECO:0007669"/>
    <property type="project" value="InterPro"/>
</dbReference>
<dbReference type="Proteomes" id="UP000270094">
    <property type="component" value="Unassembled WGS sequence"/>
</dbReference>
<evidence type="ECO:0000313" key="2">
    <source>
        <dbReference type="EMBL" id="VDM73042.1"/>
    </source>
</evidence>
<feature type="domain" description="SecA DEAD-like N-terminal" evidence="1">
    <location>
        <begin position="252"/>
        <end position="346"/>
    </location>
</feature>
<proteinExistence type="predicted"/>
<gene>
    <name evidence="2" type="ORF">SVUK_LOCUS8040</name>
</gene>
<dbReference type="InterPro" id="IPR011115">
    <property type="entry name" value="SecA_DEAD"/>
</dbReference>
<reference evidence="2 3" key="1">
    <citation type="submission" date="2018-11" db="EMBL/GenBank/DDBJ databases">
        <authorList>
            <consortium name="Pathogen Informatics"/>
        </authorList>
    </citation>
    <scope>NUCLEOTIDE SEQUENCE [LARGE SCALE GENOMIC DNA]</scope>
</reference>
<accession>A0A3P7L0V1</accession>
<dbReference type="GO" id="GO:0005524">
    <property type="term" value="F:ATP binding"/>
    <property type="evidence" value="ECO:0007669"/>
    <property type="project" value="InterPro"/>
</dbReference>
<dbReference type="PANTHER" id="PTHR30612">
    <property type="entry name" value="SECA INNER MEMBRANE COMPONENT OF SEC PROTEIN SECRETION SYSTEM"/>
    <property type="match status" value="1"/>
</dbReference>
<organism evidence="2 3">
    <name type="scientific">Strongylus vulgaris</name>
    <name type="common">Blood worm</name>
    <dbReference type="NCBI Taxonomy" id="40348"/>
    <lineage>
        <taxon>Eukaryota</taxon>
        <taxon>Metazoa</taxon>
        <taxon>Ecdysozoa</taxon>
        <taxon>Nematoda</taxon>
        <taxon>Chromadorea</taxon>
        <taxon>Rhabditida</taxon>
        <taxon>Rhabditina</taxon>
        <taxon>Rhabditomorpha</taxon>
        <taxon>Strongyloidea</taxon>
        <taxon>Strongylidae</taxon>
        <taxon>Strongylus</taxon>
    </lineage>
</organism>
<dbReference type="OrthoDB" id="10038397at2759"/>